<dbReference type="Gene3D" id="3.30.565.10">
    <property type="entry name" value="Histidine kinase-like ATPase, C-terminal domain"/>
    <property type="match status" value="1"/>
</dbReference>
<reference evidence="4 5" key="1">
    <citation type="submission" date="2018-03" db="EMBL/GenBank/DDBJ databases">
        <title>Ahniella affigens gen. nov., sp. nov., a gammaproteobacterium isolated from sandy soil near a stream.</title>
        <authorList>
            <person name="Ko Y."/>
            <person name="Kim J.-H."/>
        </authorList>
    </citation>
    <scope>NUCLEOTIDE SEQUENCE [LARGE SCALE GENOMIC DNA]</scope>
    <source>
        <strain evidence="4 5">D13</strain>
    </source>
</reference>
<reference evidence="4 5" key="2">
    <citation type="submission" date="2018-03" db="EMBL/GenBank/DDBJ databases">
        <authorList>
            <person name="Keele B.F."/>
        </authorList>
    </citation>
    <scope>NUCLEOTIDE SEQUENCE [LARGE SCALE GENOMIC DNA]</scope>
    <source>
        <strain evidence="4 5">D13</strain>
    </source>
</reference>
<dbReference type="InterPro" id="IPR003594">
    <property type="entry name" value="HATPase_dom"/>
</dbReference>
<organism evidence="4 5">
    <name type="scientific">Ahniella affigens</name>
    <dbReference type="NCBI Taxonomy" id="2021234"/>
    <lineage>
        <taxon>Bacteria</taxon>
        <taxon>Pseudomonadati</taxon>
        <taxon>Pseudomonadota</taxon>
        <taxon>Gammaproteobacteria</taxon>
        <taxon>Lysobacterales</taxon>
        <taxon>Rhodanobacteraceae</taxon>
        <taxon>Ahniella</taxon>
    </lineage>
</organism>
<dbReference type="Proteomes" id="UP000241074">
    <property type="component" value="Chromosome"/>
</dbReference>
<keyword evidence="5" id="KW-1185">Reference proteome</keyword>
<evidence type="ECO:0000313" key="4">
    <source>
        <dbReference type="EMBL" id="AVP98066.1"/>
    </source>
</evidence>
<accession>A0A2P1PTA5</accession>
<dbReference type="AlphaFoldDB" id="A0A2P1PTA5"/>
<evidence type="ECO:0000256" key="1">
    <source>
        <dbReference type="ARBA" id="ARBA00022527"/>
    </source>
</evidence>
<feature type="domain" description="Histidine kinase/HSP90-like ATPase" evidence="3">
    <location>
        <begin position="88"/>
        <end position="206"/>
    </location>
</feature>
<proteinExistence type="predicted"/>
<dbReference type="Pfam" id="PF13581">
    <property type="entry name" value="HATPase_c_2"/>
    <property type="match status" value="1"/>
</dbReference>
<feature type="region of interest" description="Disordered" evidence="2">
    <location>
        <begin position="1"/>
        <end position="34"/>
    </location>
</feature>
<dbReference type="InterPro" id="IPR036890">
    <property type="entry name" value="HATPase_C_sf"/>
</dbReference>
<keyword evidence="1" id="KW-0808">Transferase</keyword>
<dbReference type="PANTHER" id="PTHR35526">
    <property type="entry name" value="ANTI-SIGMA-F FACTOR RSBW-RELATED"/>
    <property type="match status" value="1"/>
</dbReference>
<keyword evidence="1" id="KW-0418">Kinase</keyword>
<dbReference type="PANTHER" id="PTHR35526:SF6">
    <property type="entry name" value="SLR1861 PROTEIN"/>
    <property type="match status" value="1"/>
</dbReference>
<dbReference type="GO" id="GO:0004674">
    <property type="term" value="F:protein serine/threonine kinase activity"/>
    <property type="evidence" value="ECO:0007669"/>
    <property type="project" value="UniProtKB-KW"/>
</dbReference>
<protein>
    <recommendedName>
        <fullName evidence="3">Histidine kinase/HSP90-like ATPase domain-containing protein</fullName>
    </recommendedName>
</protein>
<name>A0A2P1PTA5_9GAMM</name>
<dbReference type="OrthoDB" id="9792240at2"/>
<gene>
    <name evidence="4" type="ORF">C7S18_13035</name>
</gene>
<dbReference type="EMBL" id="CP027860">
    <property type="protein sequence ID" value="AVP98066.1"/>
    <property type="molecule type" value="Genomic_DNA"/>
</dbReference>
<dbReference type="CDD" id="cd16936">
    <property type="entry name" value="HATPase_RsbW-like"/>
    <property type="match status" value="1"/>
</dbReference>
<evidence type="ECO:0000259" key="3">
    <source>
        <dbReference type="Pfam" id="PF13581"/>
    </source>
</evidence>
<keyword evidence="1" id="KW-0723">Serine/threonine-protein kinase</keyword>
<dbReference type="InterPro" id="IPR050267">
    <property type="entry name" value="Anti-sigma-factor_SerPK"/>
</dbReference>
<evidence type="ECO:0000313" key="5">
    <source>
        <dbReference type="Proteomes" id="UP000241074"/>
    </source>
</evidence>
<sequence>MACPESRRRHRQHLGPPARHGRLDQIPHHPTNRSVDADRVRFQVLCTYKVGCPASALTTQGSPVSNSDHLSTHRLRYPAQRFLVPRTVKGVGRLNERLEQWLPDAGAPIEVAHALCVCIDELLANVVMHGTKEMSAIDVNVICEATRAIIEIVYQAQSFDPTSRPTPALDKPVTAREVGGLGIHLVRHLTNVFQYKFINGQNHIHLEKNF</sequence>
<dbReference type="KEGG" id="xba:C7S18_13035"/>
<evidence type="ECO:0000256" key="2">
    <source>
        <dbReference type="SAM" id="MobiDB-lite"/>
    </source>
</evidence>